<keyword evidence="3" id="KW-1185">Reference proteome</keyword>
<sequence length="946" mass="104099">MVRWQLWLSCALPPVSLLAMAGCGESRDYEPGYELGSAEECARLRAALFEDSDAIVASQPPSTVEDPRMRLEAGLTERVHAFVEKQCYRQPGWAGEDGVHLSGTETQGDTHGWVRVWYSPEVAAWLARGRPEGEVPDKALIIKERYKPLGEAKEDGGVFKFVAWQPMVRRPKDARDGWFWAEISQEEGRHGEAKCHRPPLAWESPDTLRLDDCRPPSSFGQPCLRCHASQRDLTFSQTSHLPENTGGVHEPKQTIYNFRRLWNKADAKNPDYGYDAYKNTPASTYIADHPDRPKITHALGSADTDFVALFGIPPNEQAPHEDIPRFFDHVVPKADDGKPDTFLTSNQCWGCHSAVGHIAQKLDSNGSMVSRDGEFTPGKQGFADVSPFGEWSMSMMGLAGRDPVFRAQREWETDHRSGCAKDITDLCYKCHGAAGQHQLHIDAPSRQFEHAMVYALPDSPDGKYGSLARDGITCTVCHQISAKDLGTPASYTGNWTPTAPGDLQGPFAADVRVDPMVRSLGKTPSGDGGRDRVMKSAALCGSCHAVRLPVRKVGSCADDRFVYEQATFLEWRDSVYRKNDDFVKDEGHDGSNPKRCQDCHMPREFGGTDLQKKMASIEDADFPTANLPGVPDLHVGVDLVERKPFSRHQLNGINLFTLSMFAQAPRVLGLADYDYMSNQYGEPTRLQMATALRSGRSFADTAATIDIGAPQVRDGALEFAVTVTNKAGHKLPSGVAFRRAFLEVAIEDGSGGVLWASGRTNGAGAIVGHDGNVLASELDATAYEPHHRVITREDEVQIYEERTLDSSHQLTTSFLGIYESIKDNRLLPAGWKSHFAPTMENGVVPDGLEPHGVDDDAEYPKDGSPACGCDVVTFRVPLAAVGGHAKVRARLNYQAIPPYFLRDRFAVGLPDAQRLYQLTSHLDTKASTTAIPGWKLLLTEAVRSSQ</sequence>
<dbReference type="InterPro" id="IPR038142">
    <property type="entry name" value="Cytochrome_P460_sp"/>
</dbReference>
<dbReference type="Proteomes" id="UP001379533">
    <property type="component" value="Chromosome"/>
</dbReference>
<feature type="signal peptide" evidence="1">
    <location>
        <begin position="1"/>
        <end position="21"/>
    </location>
</feature>
<dbReference type="EMBL" id="CP089982">
    <property type="protein sequence ID" value="WXA95855.1"/>
    <property type="molecule type" value="Genomic_DNA"/>
</dbReference>
<name>A0ABZ2KFJ2_9BACT</name>
<evidence type="ECO:0000313" key="3">
    <source>
        <dbReference type="Proteomes" id="UP001379533"/>
    </source>
</evidence>
<dbReference type="Gene3D" id="3.50.70.20">
    <property type="entry name" value="Cytochrome P460"/>
    <property type="match status" value="1"/>
</dbReference>
<dbReference type="SUPFAM" id="SSF48695">
    <property type="entry name" value="Multiheme cytochromes"/>
    <property type="match status" value="1"/>
</dbReference>
<evidence type="ECO:0008006" key="4">
    <source>
        <dbReference type="Google" id="ProtNLM"/>
    </source>
</evidence>
<dbReference type="Gene3D" id="1.10.1130.10">
    <property type="entry name" value="Flavocytochrome C3, Chain A"/>
    <property type="match status" value="1"/>
</dbReference>
<dbReference type="PROSITE" id="PS51257">
    <property type="entry name" value="PROKAR_LIPOPROTEIN"/>
    <property type="match status" value="1"/>
</dbReference>
<feature type="chain" id="PRO_5045977831" description="Cytochrome c-552/4 domain-containing protein" evidence="1">
    <location>
        <begin position="22"/>
        <end position="946"/>
    </location>
</feature>
<evidence type="ECO:0000313" key="2">
    <source>
        <dbReference type="EMBL" id="WXA95855.1"/>
    </source>
</evidence>
<evidence type="ECO:0000256" key="1">
    <source>
        <dbReference type="SAM" id="SignalP"/>
    </source>
</evidence>
<organism evidence="2 3">
    <name type="scientific">Pendulispora brunnea</name>
    <dbReference type="NCBI Taxonomy" id="2905690"/>
    <lineage>
        <taxon>Bacteria</taxon>
        <taxon>Pseudomonadati</taxon>
        <taxon>Myxococcota</taxon>
        <taxon>Myxococcia</taxon>
        <taxon>Myxococcales</taxon>
        <taxon>Sorangiineae</taxon>
        <taxon>Pendulisporaceae</taxon>
        <taxon>Pendulispora</taxon>
    </lineage>
</organism>
<dbReference type="InterPro" id="IPR036280">
    <property type="entry name" value="Multihaem_cyt_sf"/>
</dbReference>
<reference evidence="2 3" key="1">
    <citation type="submission" date="2021-12" db="EMBL/GenBank/DDBJ databases">
        <title>Discovery of the Pendulisporaceae a myxobacterial family with distinct sporulation behavior and unique specialized metabolism.</title>
        <authorList>
            <person name="Garcia R."/>
            <person name="Popoff A."/>
            <person name="Bader C.D."/>
            <person name="Loehr J."/>
            <person name="Walesch S."/>
            <person name="Walt C."/>
            <person name="Boldt J."/>
            <person name="Bunk B."/>
            <person name="Haeckl F.J.F.P.J."/>
            <person name="Gunesch A.P."/>
            <person name="Birkelbach J."/>
            <person name="Nuebel U."/>
            <person name="Pietschmann T."/>
            <person name="Bach T."/>
            <person name="Mueller R."/>
        </authorList>
    </citation>
    <scope>NUCLEOTIDE SEQUENCE [LARGE SCALE GENOMIC DNA]</scope>
    <source>
        <strain evidence="2 3">MSr12523</strain>
    </source>
</reference>
<gene>
    <name evidence="2" type="ORF">LZC95_03245</name>
</gene>
<protein>
    <recommendedName>
        <fullName evidence="4">Cytochrome c-552/4 domain-containing protein</fullName>
    </recommendedName>
</protein>
<accession>A0ABZ2KFJ2</accession>
<dbReference type="RefSeq" id="WP_394846465.1">
    <property type="nucleotide sequence ID" value="NZ_CP089982.1"/>
</dbReference>
<keyword evidence="1" id="KW-0732">Signal</keyword>
<proteinExistence type="predicted"/>